<dbReference type="EMBL" id="PVTL01000006">
    <property type="protein sequence ID" value="PRY67656.1"/>
    <property type="molecule type" value="Genomic_DNA"/>
</dbReference>
<dbReference type="OrthoDB" id="186585at2"/>
<dbReference type="GO" id="GO:0030246">
    <property type="term" value="F:carbohydrate binding"/>
    <property type="evidence" value="ECO:0007669"/>
    <property type="project" value="InterPro"/>
</dbReference>
<dbReference type="PANTHER" id="PTHR34294:SF1">
    <property type="entry name" value="TRANSCRIPTIONAL REGULATOR LSRR"/>
    <property type="match status" value="1"/>
</dbReference>
<dbReference type="Gene3D" id="3.40.50.1360">
    <property type="match status" value="1"/>
</dbReference>
<keyword evidence="2" id="KW-0805">Transcription regulation</keyword>
<dbReference type="InterPro" id="IPR013324">
    <property type="entry name" value="RNA_pol_sigma_r3/r4-like"/>
</dbReference>
<dbReference type="Gene3D" id="1.10.10.10">
    <property type="entry name" value="Winged helix-like DNA-binding domain superfamily/Winged helix DNA-binding domain"/>
    <property type="match status" value="1"/>
</dbReference>
<feature type="region of interest" description="Disordered" evidence="5">
    <location>
        <begin position="1"/>
        <end position="38"/>
    </location>
</feature>
<feature type="domain" description="Sugar-binding" evidence="6">
    <location>
        <begin position="94"/>
        <end position="347"/>
    </location>
</feature>
<comment type="caution">
    <text evidence="7">The sequence shown here is derived from an EMBL/GenBank/DDBJ whole genome shotgun (WGS) entry which is preliminary data.</text>
</comment>
<evidence type="ECO:0000313" key="7">
    <source>
        <dbReference type="EMBL" id="PRY67656.1"/>
    </source>
</evidence>
<dbReference type="GO" id="GO:0003677">
    <property type="term" value="F:DNA binding"/>
    <property type="evidence" value="ECO:0007669"/>
    <property type="project" value="UniProtKB-KW"/>
</dbReference>
<evidence type="ECO:0000256" key="2">
    <source>
        <dbReference type="ARBA" id="ARBA00023015"/>
    </source>
</evidence>
<dbReference type="InterPro" id="IPR037171">
    <property type="entry name" value="NagB/RpiA_transferase-like"/>
</dbReference>
<evidence type="ECO:0000256" key="4">
    <source>
        <dbReference type="ARBA" id="ARBA00023163"/>
    </source>
</evidence>
<dbReference type="AlphaFoldDB" id="A0A2T0VBT7"/>
<dbReference type="Pfam" id="PF04198">
    <property type="entry name" value="Sugar-bind"/>
    <property type="match status" value="1"/>
</dbReference>
<dbReference type="Proteomes" id="UP000237983">
    <property type="component" value="Unassembled WGS sequence"/>
</dbReference>
<organism evidence="7 8">
    <name type="scientific">Glaciihabitans tibetensis</name>
    <dbReference type="NCBI Taxonomy" id="1266600"/>
    <lineage>
        <taxon>Bacteria</taxon>
        <taxon>Bacillati</taxon>
        <taxon>Actinomycetota</taxon>
        <taxon>Actinomycetes</taxon>
        <taxon>Micrococcales</taxon>
        <taxon>Microbacteriaceae</taxon>
        <taxon>Glaciihabitans</taxon>
    </lineage>
</organism>
<dbReference type="PANTHER" id="PTHR34294">
    <property type="entry name" value="TRANSCRIPTIONAL REGULATOR-RELATED"/>
    <property type="match status" value="1"/>
</dbReference>
<dbReference type="SUPFAM" id="SSF100950">
    <property type="entry name" value="NagB/RpiA/CoA transferase-like"/>
    <property type="match status" value="1"/>
</dbReference>
<dbReference type="InterPro" id="IPR051054">
    <property type="entry name" value="SorC_transcr_regulators"/>
</dbReference>
<keyword evidence="8" id="KW-1185">Reference proteome</keyword>
<dbReference type="InterPro" id="IPR007324">
    <property type="entry name" value="Sugar-bd_dom_put"/>
</dbReference>
<evidence type="ECO:0000256" key="1">
    <source>
        <dbReference type="ARBA" id="ARBA00010466"/>
    </source>
</evidence>
<evidence type="ECO:0000256" key="5">
    <source>
        <dbReference type="SAM" id="MobiDB-lite"/>
    </source>
</evidence>
<evidence type="ECO:0000259" key="6">
    <source>
        <dbReference type="Pfam" id="PF04198"/>
    </source>
</evidence>
<keyword evidence="3 7" id="KW-0238">DNA-binding</keyword>
<reference evidence="7 8" key="1">
    <citation type="submission" date="2018-03" db="EMBL/GenBank/DDBJ databases">
        <title>Genomic Encyclopedia of Type Strains, Phase III (KMG-III): the genomes of soil and plant-associated and newly described type strains.</title>
        <authorList>
            <person name="Whitman W."/>
        </authorList>
    </citation>
    <scope>NUCLEOTIDE SEQUENCE [LARGE SCALE GENOMIC DNA]</scope>
    <source>
        <strain evidence="7 8">CGMCC 1.12484</strain>
    </source>
</reference>
<evidence type="ECO:0000256" key="3">
    <source>
        <dbReference type="ARBA" id="ARBA00023125"/>
    </source>
</evidence>
<accession>A0A2T0VBT7</accession>
<feature type="compositionally biased region" description="Gly residues" evidence="5">
    <location>
        <begin position="18"/>
        <end position="34"/>
    </location>
</feature>
<dbReference type="InterPro" id="IPR036388">
    <property type="entry name" value="WH-like_DNA-bd_sf"/>
</dbReference>
<dbReference type="SUPFAM" id="SSF88659">
    <property type="entry name" value="Sigma3 and sigma4 domains of RNA polymerase sigma factors"/>
    <property type="match status" value="1"/>
</dbReference>
<evidence type="ECO:0000313" key="8">
    <source>
        <dbReference type="Proteomes" id="UP000237983"/>
    </source>
</evidence>
<gene>
    <name evidence="7" type="ORF">B0I08_106264</name>
</gene>
<proteinExistence type="inferred from homology"/>
<protein>
    <submittedName>
        <fullName evidence="7">DNA-binding transcriptional regulator LsrR (DeoR family)</fullName>
    </submittedName>
</protein>
<name>A0A2T0VBT7_9MICO</name>
<keyword evidence="4" id="KW-0804">Transcription</keyword>
<comment type="similarity">
    <text evidence="1">Belongs to the SorC transcriptional regulatory family.</text>
</comment>
<sequence length="348" mass="37180">MSASLEGPGSSPIAAHGTGQGGGHGTGRGSGSGQGDDKTQEALRAAHLYYMQDLTMDAIARELHVSRSSVSRLLSFARATGLVEIQIKSPLDQISRVQNDLRDRYGVAPHIVPVPDHASEVDRLERVALSAARILGSFFDSNMTMGVAWGSTMSAVSRHLVSKTTHNAQIVQLNGAANTRTTGIVYASEILQRFGNAYGAFVQHFPVPAFFDDPATKEAFWRERSTRRVLEIQGRMDVALFGIGSPYADVPSHVYTTGYLDDTDFQSLRDASVVGDVATIFLRADGSHDGIPLNARATGPDFATLRQVARRVCVSSGISKLDAVRGALAAGLITDLVIDEGTARALVE</sequence>